<dbReference type="PANTHER" id="PTHR11592:SF78">
    <property type="entry name" value="GLUTATHIONE PEROXIDASE"/>
    <property type="match status" value="1"/>
</dbReference>
<sequence>MLTVVKPISWRTLNTVPPAASIKRTISALQFHLRHPSLPFNRLRTTHTMSAEKTNTAFYNLAPLDKNGEPFPFKQLEGKVVLIVNVASKCGFTPQYKGLEEVYQKYKDQGFTIIGFPCNQFGGQEPGSADEISSFCQLNYGVTFPVLQKINVNGNDADPVYVYLKEQKAGLLGFRGIKWNFEKFLVDKHGNVVDRYASLKTPAGLESTIETLLKKP</sequence>
<name>A0A1D8NGU6_YARLL</name>
<evidence type="ECO:0000256" key="2">
    <source>
        <dbReference type="ARBA" id="ARBA00022559"/>
    </source>
</evidence>
<evidence type="ECO:0000313" key="11">
    <source>
        <dbReference type="Proteomes" id="UP000256601"/>
    </source>
</evidence>
<comment type="catalytic activity">
    <reaction evidence="6">
        <text>a hydroperoxide + [thioredoxin]-dithiol = an alcohol + [thioredoxin]-disulfide + H2O</text>
        <dbReference type="Rhea" id="RHEA:62620"/>
        <dbReference type="Rhea" id="RHEA-COMP:10698"/>
        <dbReference type="Rhea" id="RHEA-COMP:10700"/>
        <dbReference type="ChEBI" id="CHEBI:15377"/>
        <dbReference type="ChEBI" id="CHEBI:29950"/>
        <dbReference type="ChEBI" id="CHEBI:30879"/>
        <dbReference type="ChEBI" id="CHEBI:35924"/>
        <dbReference type="ChEBI" id="CHEBI:50058"/>
        <dbReference type="EC" id="1.11.1.24"/>
    </reaction>
</comment>
<dbReference type="PRINTS" id="PR01011">
    <property type="entry name" value="GLUTPROXDASE"/>
</dbReference>
<organism evidence="8 10">
    <name type="scientific">Yarrowia lipolytica</name>
    <name type="common">Candida lipolytica</name>
    <dbReference type="NCBI Taxonomy" id="4952"/>
    <lineage>
        <taxon>Eukaryota</taxon>
        <taxon>Fungi</taxon>
        <taxon>Dikarya</taxon>
        <taxon>Ascomycota</taxon>
        <taxon>Saccharomycotina</taxon>
        <taxon>Dipodascomycetes</taxon>
        <taxon>Dipodascales</taxon>
        <taxon>Dipodascales incertae sedis</taxon>
        <taxon>Yarrowia</taxon>
    </lineage>
</organism>
<evidence type="ECO:0000256" key="5">
    <source>
        <dbReference type="ARBA" id="ARBA00023284"/>
    </source>
</evidence>
<dbReference type="InterPro" id="IPR000889">
    <property type="entry name" value="Glutathione_peroxidase"/>
</dbReference>
<dbReference type="VEuPathDB" id="FungiDB:YALI0_E02310g"/>
<dbReference type="KEGG" id="yli:2912093"/>
<dbReference type="InterPro" id="IPR029759">
    <property type="entry name" value="GPX_AS"/>
</dbReference>
<reference evidence="8 10" key="1">
    <citation type="journal article" date="2016" name="PLoS ONE">
        <title>Sequence Assembly of Yarrowia lipolytica Strain W29/CLIB89 Shows Transposable Element Diversity.</title>
        <authorList>
            <person name="Magnan C."/>
            <person name="Yu J."/>
            <person name="Chang I."/>
            <person name="Jahn E."/>
            <person name="Kanomata Y."/>
            <person name="Wu J."/>
            <person name="Zeller M."/>
            <person name="Oakes M."/>
            <person name="Baldi P."/>
            <person name="Sandmeyer S."/>
        </authorList>
    </citation>
    <scope>NUCLEOTIDE SEQUENCE [LARGE SCALE GENOMIC DNA]</scope>
    <source>
        <strain evidence="8">CLIB89</strain>
        <strain evidence="10">CLIB89(W29)</strain>
    </source>
</reference>
<dbReference type="PROSITE" id="PS51355">
    <property type="entry name" value="GLUTATHIONE_PEROXID_3"/>
    <property type="match status" value="1"/>
</dbReference>
<dbReference type="EMBL" id="CP017557">
    <property type="protein sequence ID" value="AOW04848.1"/>
    <property type="molecule type" value="Genomic_DNA"/>
</dbReference>
<evidence type="ECO:0000256" key="3">
    <source>
        <dbReference type="ARBA" id="ARBA00022862"/>
    </source>
</evidence>
<dbReference type="eggNOG" id="KOG1651">
    <property type="taxonomic scope" value="Eukaryota"/>
</dbReference>
<dbReference type="InterPro" id="IPR029760">
    <property type="entry name" value="GPX_CS"/>
</dbReference>
<dbReference type="InterPro" id="IPR036249">
    <property type="entry name" value="Thioredoxin-like_sf"/>
</dbReference>
<proteinExistence type="inferred from homology"/>
<dbReference type="GO" id="GO:0140824">
    <property type="term" value="F:thioredoxin-dependent peroxiredoxin activity"/>
    <property type="evidence" value="ECO:0007669"/>
    <property type="project" value="UniProtKB-EC"/>
</dbReference>
<dbReference type="PROSITE" id="PS00460">
    <property type="entry name" value="GLUTATHIONE_PEROXID_1"/>
    <property type="match status" value="1"/>
</dbReference>
<accession>A0A1D8NGU6</accession>
<keyword evidence="4 7" id="KW-0560">Oxidoreductase</keyword>
<evidence type="ECO:0000256" key="1">
    <source>
        <dbReference type="ARBA" id="ARBA00006926"/>
    </source>
</evidence>
<evidence type="ECO:0000256" key="7">
    <source>
        <dbReference type="RuleBase" id="RU000499"/>
    </source>
</evidence>
<dbReference type="AlphaFoldDB" id="A0A1D8NGU6"/>
<evidence type="ECO:0000313" key="8">
    <source>
        <dbReference type="EMBL" id="AOW04848.1"/>
    </source>
</evidence>
<dbReference type="PANTHER" id="PTHR11592">
    <property type="entry name" value="GLUTATHIONE PEROXIDASE"/>
    <property type="match status" value="1"/>
</dbReference>
<keyword evidence="3" id="KW-0049">Antioxidant</keyword>
<dbReference type="CDD" id="cd00340">
    <property type="entry name" value="GSH_Peroxidase"/>
    <property type="match status" value="1"/>
</dbReference>
<keyword evidence="5" id="KW-0676">Redox-active center</keyword>
<dbReference type="Proteomes" id="UP000256601">
    <property type="component" value="Unassembled WGS sequence"/>
</dbReference>
<evidence type="ECO:0000313" key="9">
    <source>
        <dbReference type="EMBL" id="RDW29111.1"/>
    </source>
</evidence>
<dbReference type="PROSITE" id="PS00763">
    <property type="entry name" value="GLUTATHIONE_PEROXID_2"/>
    <property type="match status" value="1"/>
</dbReference>
<dbReference type="Proteomes" id="UP000182444">
    <property type="component" value="Chromosome 1E"/>
</dbReference>
<dbReference type="GO" id="GO:0034599">
    <property type="term" value="P:cellular response to oxidative stress"/>
    <property type="evidence" value="ECO:0007669"/>
    <property type="project" value="TreeGrafter"/>
</dbReference>
<dbReference type="SUPFAM" id="SSF52833">
    <property type="entry name" value="Thioredoxin-like"/>
    <property type="match status" value="1"/>
</dbReference>
<dbReference type="Pfam" id="PF00255">
    <property type="entry name" value="GSHPx"/>
    <property type="match status" value="1"/>
</dbReference>
<dbReference type="EMBL" id="KZ858947">
    <property type="protein sequence ID" value="RDW29111.1"/>
    <property type="molecule type" value="Genomic_DNA"/>
</dbReference>
<protein>
    <recommendedName>
        <fullName evidence="7">Glutathione peroxidase</fullName>
    </recommendedName>
</protein>
<keyword evidence="2 7" id="KW-0575">Peroxidase</keyword>
<gene>
    <name evidence="9" type="ORF">B0I71DRAFT_126457</name>
    <name evidence="8" type="ORF">YALI1_E02906g</name>
</gene>
<dbReference type="VEuPathDB" id="FungiDB:YALI1_E02906g"/>
<evidence type="ECO:0000256" key="4">
    <source>
        <dbReference type="ARBA" id="ARBA00023002"/>
    </source>
</evidence>
<evidence type="ECO:0000313" key="10">
    <source>
        <dbReference type="Proteomes" id="UP000182444"/>
    </source>
</evidence>
<comment type="similarity">
    <text evidence="1 7">Belongs to the glutathione peroxidase family.</text>
</comment>
<reference evidence="9 11" key="2">
    <citation type="submission" date="2018-07" db="EMBL/GenBank/DDBJ databases">
        <title>Draft Genome Assemblies for Five Robust Yarrowia lipolytica Strains Exhibiting High Lipid Production and Pentose Sugar Utilization and Sugar Alcohol Secretion from Undetoxified Lignocellulosic Biomass Hydrolysates.</title>
        <authorList>
            <consortium name="DOE Joint Genome Institute"/>
            <person name="Walker C."/>
            <person name="Ryu S."/>
            <person name="Na H."/>
            <person name="Zane M."/>
            <person name="LaButti K."/>
            <person name="Lipzen A."/>
            <person name="Haridas S."/>
            <person name="Barry K."/>
            <person name="Grigoriev I.V."/>
            <person name="Quarterman J."/>
            <person name="Slininger P."/>
            <person name="Dien B."/>
            <person name="Trinh C.T."/>
        </authorList>
    </citation>
    <scope>NUCLEOTIDE SEQUENCE [LARGE SCALE GENOMIC DNA]</scope>
    <source>
        <strain evidence="9 11">YB392</strain>
    </source>
</reference>
<dbReference type="FunFam" id="3.40.30.10:FF:000010">
    <property type="entry name" value="Glutathione peroxidase"/>
    <property type="match status" value="1"/>
</dbReference>
<dbReference type="Gene3D" id="3.40.30.10">
    <property type="entry name" value="Glutaredoxin"/>
    <property type="match status" value="1"/>
</dbReference>
<evidence type="ECO:0000256" key="6">
    <source>
        <dbReference type="ARBA" id="ARBA00049091"/>
    </source>
</evidence>